<organism evidence="4 5">
    <name type="scientific">Channa argus</name>
    <name type="common">Northern snakehead</name>
    <name type="synonym">Ophicephalus argus</name>
    <dbReference type="NCBI Taxonomy" id="215402"/>
    <lineage>
        <taxon>Eukaryota</taxon>
        <taxon>Metazoa</taxon>
        <taxon>Chordata</taxon>
        <taxon>Craniata</taxon>
        <taxon>Vertebrata</taxon>
        <taxon>Euteleostomi</taxon>
        <taxon>Actinopterygii</taxon>
        <taxon>Neopterygii</taxon>
        <taxon>Teleostei</taxon>
        <taxon>Neoteleostei</taxon>
        <taxon>Acanthomorphata</taxon>
        <taxon>Anabantaria</taxon>
        <taxon>Anabantiformes</taxon>
        <taxon>Channoidei</taxon>
        <taxon>Channidae</taxon>
        <taxon>Channa</taxon>
    </lineage>
</organism>
<feature type="compositionally biased region" description="Acidic residues" evidence="3">
    <location>
        <begin position="244"/>
        <end position="255"/>
    </location>
</feature>
<keyword evidence="1 2" id="KW-0175">Coiled coil</keyword>
<gene>
    <name evidence="4" type="ORF">EXN66_Car003215</name>
</gene>
<reference evidence="4 5" key="1">
    <citation type="submission" date="2019-02" db="EMBL/GenBank/DDBJ databases">
        <title>Opniocepnalus argus genome.</title>
        <authorList>
            <person name="Zhou C."/>
            <person name="Xiao S."/>
        </authorList>
    </citation>
    <scope>NUCLEOTIDE SEQUENCE [LARGE SCALE GENOMIC DNA]</scope>
    <source>
        <strain evidence="4">OARG1902GOOAL</strain>
        <tissue evidence="4">Muscle</tissue>
    </source>
</reference>
<evidence type="ECO:0000256" key="2">
    <source>
        <dbReference type="SAM" id="Coils"/>
    </source>
</evidence>
<feature type="compositionally biased region" description="Low complexity" evidence="3">
    <location>
        <begin position="299"/>
        <end position="319"/>
    </location>
</feature>
<feature type="compositionally biased region" description="Basic and acidic residues" evidence="3">
    <location>
        <begin position="97"/>
        <end position="113"/>
    </location>
</feature>
<feature type="region of interest" description="Disordered" evidence="3">
    <location>
        <begin position="244"/>
        <end position="481"/>
    </location>
</feature>
<proteinExistence type="predicted"/>
<dbReference type="Proteomes" id="UP000503349">
    <property type="component" value="Chromosome 3"/>
</dbReference>
<feature type="region of interest" description="Disordered" evidence="3">
    <location>
        <begin position="90"/>
        <end position="153"/>
    </location>
</feature>
<evidence type="ECO:0000313" key="4">
    <source>
        <dbReference type="EMBL" id="KAF3687543.1"/>
    </source>
</evidence>
<protein>
    <submittedName>
        <fullName evidence="4">Paralemmin-3</fullName>
    </submittedName>
</protein>
<feature type="compositionally biased region" description="Basic and acidic residues" evidence="3">
    <location>
        <begin position="412"/>
        <end position="422"/>
    </location>
</feature>
<feature type="compositionally biased region" description="Polar residues" evidence="3">
    <location>
        <begin position="343"/>
        <end position="354"/>
    </location>
</feature>
<dbReference type="EMBL" id="CM015714">
    <property type="protein sequence ID" value="KAF3687543.1"/>
    <property type="molecule type" value="Genomic_DNA"/>
</dbReference>
<evidence type="ECO:0000256" key="1">
    <source>
        <dbReference type="ARBA" id="ARBA00023054"/>
    </source>
</evidence>
<sequence>MDEAEKYKQRLEAIAEKRRLQEEQDRARREMEDERLRLQQLKRKSLRDQWLMEGAPLSPTYLDTLSPFSPSFDFPAQEKDNQIDMCSHIVLQSEGKQSAEEKDKLKEQTEDSQTKAVRLAEAGEAKGEMAQDVVQNGESNAEGLETTEDEVNQSPQMNETPIILPNGSRDFNTNTNPSSLEQSIGSITNGPVCTAEVVISMKLEPGLSLDVSETEPGQVPNVNINEEEEEGTLVMRAECVIVTDEGDDVPEDPTPYEDQHEIAQSEEIPLPKPETCKEGGEDVEGELTEEAAQERFTQPEMSEATEPTTEAEPVPTDAADVQDDIKINGDDCTKDEGQDKQSADPTSAQLQSPRSALEGATMASVPVYSEAQPLTLTPQPEDEAAVSPEGTEAVLTVQDPADMPYQFQEVPLADHKENHRTEAGLGEQEPLLLQSKDQNTQAASAGTNSPVNTETHSPAGANQGEDTETPKRKTCQCCSVM</sequence>
<feature type="compositionally biased region" description="Acidic residues" evidence="3">
    <location>
        <begin position="281"/>
        <end position="291"/>
    </location>
</feature>
<feature type="coiled-coil region" evidence="2">
    <location>
        <begin position="4"/>
        <end position="44"/>
    </location>
</feature>
<evidence type="ECO:0000313" key="5">
    <source>
        <dbReference type="Proteomes" id="UP000503349"/>
    </source>
</evidence>
<dbReference type="InterPro" id="IPR024149">
    <property type="entry name" value="Paralemmin-3"/>
</dbReference>
<dbReference type="Pfam" id="PF03285">
    <property type="entry name" value="Paralemmin"/>
    <property type="match status" value="1"/>
</dbReference>
<accession>A0A6G1PBF8</accession>
<keyword evidence="5" id="KW-1185">Reference proteome</keyword>
<dbReference type="PANTHER" id="PTHR47528">
    <property type="entry name" value="PARALEMMIN-3"/>
    <property type="match status" value="1"/>
</dbReference>
<dbReference type="PANTHER" id="PTHR47528:SF1">
    <property type="entry name" value="PARALEMMIN-3"/>
    <property type="match status" value="1"/>
</dbReference>
<feature type="compositionally biased region" description="Polar residues" evidence="3">
    <location>
        <begin position="435"/>
        <end position="456"/>
    </location>
</feature>
<dbReference type="InterPro" id="IPR004965">
    <property type="entry name" value="Paralemmin"/>
</dbReference>
<reference evidence="5" key="2">
    <citation type="submission" date="2019-02" db="EMBL/GenBank/DDBJ databases">
        <title>Opniocepnalus argus Var Kimnra genome.</title>
        <authorList>
            <person name="Zhou C."/>
            <person name="Xiao S."/>
        </authorList>
    </citation>
    <scope>NUCLEOTIDE SEQUENCE [LARGE SCALE GENOMIC DNA]</scope>
</reference>
<evidence type="ECO:0000256" key="3">
    <source>
        <dbReference type="SAM" id="MobiDB-lite"/>
    </source>
</evidence>
<dbReference type="AlphaFoldDB" id="A0A6G1PBF8"/>
<feature type="compositionally biased region" description="Basic and acidic residues" evidence="3">
    <location>
        <begin position="323"/>
        <end position="342"/>
    </location>
</feature>
<name>A0A6G1PBF8_CHAAH</name>